<name>A0A8T0IPW9_CERPU</name>
<evidence type="ECO:0000313" key="1">
    <source>
        <dbReference type="EMBL" id="KAG0584876.1"/>
    </source>
</evidence>
<proteinExistence type="predicted"/>
<dbReference type="EMBL" id="CM026423">
    <property type="protein sequence ID" value="KAG0584876.1"/>
    <property type="molecule type" value="Genomic_DNA"/>
</dbReference>
<comment type="caution">
    <text evidence="1">The sequence shown here is derived from an EMBL/GenBank/DDBJ whole genome shotgun (WGS) entry which is preliminary data.</text>
</comment>
<reference evidence="1" key="1">
    <citation type="submission" date="2020-06" db="EMBL/GenBank/DDBJ databases">
        <title>WGS assembly of Ceratodon purpureus strain R40.</title>
        <authorList>
            <person name="Carey S.B."/>
            <person name="Jenkins J."/>
            <person name="Shu S."/>
            <person name="Lovell J.T."/>
            <person name="Sreedasyam A."/>
            <person name="Maumus F."/>
            <person name="Tiley G.P."/>
            <person name="Fernandez-Pozo N."/>
            <person name="Barry K."/>
            <person name="Chen C."/>
            <person name="Wang M."/>
            <person name="Lipzen A."/>
            <person name="Daum C."/>
            <person name="Saski C.A."/>
            <person name="Payton A.C."/>
            <person name="Mcbreen J.C."/>
            <person name="Conrad R.E."/>
            <person name="Kollar L.M."/>
            <person name="Olsson S."/>
            <person name="Huttunen S."/>
            <person name="Landis J.B."/>
            <person name="Wickett N.J."/>
            <person name="Johnson M.G."/>
            <person name="Rensing S.A."/>
            <person name="Grimwood J."/>
            <person name="Schmutz J."/>
            <person name="Mcdaniel S.F."/>
        </authorList>
    </citation>
    <scope>NUCLEOTIDE SEQUENCE</scope>
    <source>
        <strain evidence="1">R40</strain>
    </source>
</reference>
<dbReference type="AlphaFoldDB" id="A0A8T0IPW9"/>
<gene>
    <name evidence="1" type="ORF">KC19_3G241700</name>
</gene>
<sequence length="121" mass="13780">MIVVTPPFLRTWIVDWMVIHRQRENQVICVGLVCLLSCVGTEFVASPLVLRFPILVVAVMDFEATWRNLDLGTDDLPFLQASSVVDEVSHFQESLVESINCARAMCIDPNMCEFFVFQRLS</sequence>
<organism evidence="1 2">
    <name type="scientific">Ceratodon purpureus</name>
    <name type="common">Fire moss</name>
    <name type="synonym">Dicranum purpureum</name>
    <dbReference type="NCBI Taxonomy" id="3225"/>
    <lineage>
        <taxon>Eukaryota</taxon>
        <taxon>Viridiplantae</taxon>
        <taxon>Streptophyta</taxon>
        <taxon>Embryophyta</taxon>
        <taxon>Bryophyta</taxon>
        <taxon>Bryophytina</taxon>
        <taxon>Bryopsida</taxon>
        <taxon>Dicranidae</taxon>
        <taxon>Pseudoditrichales</taxon>
        <taxon>Ditrichaceae</taxon>
        <taxon>Ceratodon</taxon>
    </lineage>
</organism>
<keyword evidence="2" id="KW-1185">Reference proteome</keyword>
<evidence type="ECO:0000313" key="2">
    <source>
        <dbReference type="Proteomes" id="UP000822688"/>
    </source>
</evidence>
<protein>
    <submittedName>
        <fullName evidence="1">Uncharacterized protein</fullName>
    </submittedName>
</protein>
<accession>A0A8T0IPW9</accession>
<dbReference type="Proteomes" id="UP000822688">
    <property type="component" value="Chromosome 3"/>
</dbReference>